<proteinExistence type="predicted"/>
<evidence type="ECO:0000313" key="7">
    <source>
        <dbReference type="Proteomes" id="UP000186868"/>
    </source>
</evidence>
<evidence type="ECO:0000256" key="2">
    <source>
        <dbReference type="ARBA" id="ARBA00022963"/>
    </source>
</evidence>
<evidence type="ECO:0000259" key="5">
    <source>
        <dbReference type="Pfam" id="PF12697"/>
    </source>
</evidence>
<dbReference type="GO" id="GO:0003847">
    <property type="term" value="F:1-alkyl-2-acetylglycerophosphocholine esterase activity"/>
    <property type="evidence" value="ECO:0007669"/>
    <property type="project" value="TreeGrafter"/>
</dbReference>
<protein>
    <submittedName>
        <fullName evidence="6">Dienelactone hydrolase</fullName>
    </submittedName>
</protein>
<keyword evidence="3" id="KW-0443">Lipid metabolism</keyword>
<dbReference type="PANTHER" id="PTHR10272:SF13">
    <property type="entry name" value="POLY(ETHYLENE TEREPHTHALATE) HYDROLASE"/>
    <property type="match status" value="1"/>
</dbReference>
<dbReference type="Pfam" id="PF12697">
    <property type="entry name" value="Abhydrolase_6"/>
    <property type="match status" value="1"/>
</dbReference>
<dbReference type="InterPro" id="IPR000073">
    <property type="entry name" value="AB_hydrolase_1"/>
</dbReference>
<dbReference type="STRING" id="1921803.NIES593_15650"/>
<keyword evidence="2" id="KW-0442">Lipid degradation</keyword>
<dbReference type="Gene3D" id="3.40.50.1820">
    <property type="entry name" value="alpha/beta hydrolase"/>
    <property type="match status" value="1"/>
</dbReference>
<evidence type="ECO:0000256" key="3">
    <source>
        <dbReference type="ARBA" id="ARBA00023098"/>
    </source>
</evidence>
<evidence type="ECO:0000313" key="6">
    <source>
        <dbReference type="EMBL" id="OKH21475.1"/>
    </source>
</evidence>
<dbReference type="SUPFAM" id="SSF53474">
    <property type="entry name" value="alpha/beta-Hydrolases"/>
    <property type="match status" value="1"/>
</dbReference>
<accession>A0A1U7HD56</accession>
<feature type="domain" description="DUF1400" evidence="4">
    <location>
        <begin position="18"/>
        <end position="143"/>
    </location>
</feature>
<dbReference type="PANTHER" id="PTHR10272">
    <property type="entry name" value="PLATELET-ACTIVATING FACTOR ACETYLHYDROLASE"/>
    <property type="match status" value="1"/>
</dbReference>
<reference evidence="6 7" key="1">
    <citation type="submission" date="2016-11" db="EMBL/GenBank/DDBJ databases">
        <title>Draft Genome Sequences of Nine Cyanobacterial Strains from Diverse Habitats.</title>
        <authorList>
            <person name="Zhu T."/>
            <person name="Hou S."/>
            <person name="Lu X."/>
            <person name="Hess W.R."/>
        </authorList>
    </citation>
    <scope>NUCLEOTIDE SEQUENCE [LARGE SCALE GENOMIC DNA]</scope>
    <source>
        <strain evidence="6 7">NIES-593</strain>
    </source>
</reference>
<dbReference type="InterPro" id="IPR029058">
    <property type="entry name" value="AB_hydrolase_fold"/>
</dbReference>
<keyword evidence="1 6" id="KW-0378">Hydrolase</keyword>
<dbReference type="Proteomes" id="UP000186868">
    <property type="component" value="Unassembled WGS sequence"/>
</dbReference>
<organism evidence="6 7">
    <name type="scientific">Hydrococcus rivularis NIES-593</name>
    <dbReference type="NCBI Taxonomy" id="1921803"/>
    <lineage>
        <taxon>Bacteria</taxon>
        <taxon>Bacillati</taxon>
        <taxon>Cyanobacteriota</taxon>
        <taxon>Cyanophyceae</taxon>
        <taxon>Pleurocapsales</taxon>
        <taxon>Hydrococcaceae</taxon>
        <taxon>Hydrococcus</taxon>
    </lineage>
</organism>
<dbReference type="EMBL" id="MRCB01000020">
    <property type="protein sequence ID" value="OKH21475.1"/>
    <property type="molecule type" value="Genomic_DNA"/>
</dbReference>
<name>A0A1U7HD56_9CYAN</name>
<gene>
    <name evidence="6" type="ORF">NIES593_15650</name>
</gene>
<evidence type="ECO:0000256" key="1">
    <source>
        <dbReference type="ARBA" id="ARBA00022801"/>
    </source>
</evidence>
<dbReference type="InterPro" id="IPR010802">
    <property type="entry name" value="DUF1400"/>
</dbReference>
<evidence type="ECO:0000259" key="4">
    <source>
        <dbReference type="Pfam" id="PF07176"/>
    </source>
</evidence>
<feature type="domain" description="AB hydrolase-1" evidence="5">
    <location>
        <begin position="232"/>
        <end position="501"/>
    </location>
</feature>
<keyword evidence="7" id="KW-1185">Reference proteome</keyword>
<comment type="caution">
    <text evidence="6">The sequence shown here is derived from an EMBL/GenBank/DDBJ whole genome shotgun (WGS) entry which is preliminary data.</text>
</comment>
<dbReference type="AlphaFoldDB" id="A0A1U7HD56"/>
<sequence>MGSLLLGAICAIAIPLEAAERIYFNYGPLRLSIRVDSLEEFARDGTINQELAFYLGDVNPEQRQQFREALLQRSELNPVQLYRFFKTSIGEDILEGIGQLIRTPGGRNGKYPLRGALFQAASDSEGLTLLNFLRKFPTDIQLDTDEIFAVAEKVQRAVEVTAALVEKVSQLSDRKARKDRPVNFAALPDLRVRGSYGVEKQVLTLRDESRDRTLTVYLYKPQRWRPEKTPVVIMSHGLGSRPKDFSARAEHLASHGYFVALPQHPGSDLTRFQETLAGYYRDIFSLDEFVDRPLDISFIIDELQKRDRTEFEGRLNLEEVGVLGHSFGGYTALAVAGAQIDFDNLKKSCDAPDWDPNLSLLLQCRALALPRKNYNFKDPRVKAVIAVNPVNSSIFGPQGLSQIQIPVLVVAGSYDPATPAVFEQIRSFPWLSTPNKYLAVAEGQAHVDFSQLDAGASQLLNSLPNLTFPDPILIDNYADAMGLAFFEVYVADDANYSSYLQSSYAAYLSRENIFKLYLVDSASATEIVRALAKFNLNN</sequence>
<dbReference type="GO" id="GO:0016042">
    <property type="term" value="P:lipid catabolic process"/>
    <property type="evidence" value="ECO:0007669"/>
    <property type="project" value="UniProtKB-KW"/>
</dbReference>
<dbReference type="Pfam" id="PF07176">
    <property type="entry name" value="DUF1400"/>
    <property type="match status" value="1"/>
</dbReference>